<dbReference type="InterPro" id="IPR002213">
    <property type="entry name" value="UDP_glucos_trans"/>
</dbReference>
<reference evidence="3 4" key="1">
    <citation type="journal article" date="2024" name="Plant J.">
        <title>Genome sequences and population genomics reveal climatic adaptation and genomic divergence between two closely related sweetgum species.</title>
        <authorList>
            <person name="Xu W.Q."/>
            <person name="Ren C.Q."/>
            <person name="Zhang X.Y."/>
            <person name="Comes H.P."/>
            <person name="Liu X.H."/>
            <person name="Li Y.G."/>
            <person name="Kettle C.J."/>
            <person name="Jalonen R."/>
            <person name="Gaisberger H."/>
            <person name="Ma Y.Z."/>
            <person name="Qiu Y.X."/>
        </authorList>
    </citation>
    <scope>NUCLEOTIDE SEQUENCE [LARGE SCALE GENOMIC DNA]</scope>
    <source>
        <strain evidence="3">Hangzhou</strain>
    </source>
</reference>
<proteinExistence type="inferred from homology"/>
<keyword evidence="4" id="KW-1185">Reference proteome</keyword>
<dbReference type="EMBL" id="JBBPBK010000005">
    <property type="protein sequence ID" value="KAK9285053.1"/>
    <property type="molecule type" value="Genomic_DNA"/>
</dbReference>
<dbReference type="FunFam" id="3.40.50.2000:FF:000027">
    <property type="entry name" value="Glycosyltransferase"/>
    <property type="match status" value="2"/>
</dbReference>
<organism evidence="3 4">
    <name type="scientific">Liquidambar formosana</name>
    <name type="common">Formosan gum</name>
    <dbReference type="NCBI Taxonomy" id="63359"/>
    <lineage>
        <taxon>Eukaryota</taxon>
        <taxon>Viridiplantae</taxon>
        <taxon>Streptophyta</taxon>
        <taxon>Embryophyta</taxon>
        <taxon>Tracheophyta</taxon>
        <taxon>Spermatophyta</taxon>
        <taxon>Magnoliopsida</taxon>
        <taxon>eudicotyledons</taxon>
        <taxon>Gunneridae</taxon>
        <taxon>Pentapetalae</taxon>
        <taxon>Saxifragales</taxon>
        <taxon>Altingiaceae</taxon>
        <taxon>Liquidambar</taxon>
    </lineage>
</organism>
<evidence type="ECO:0000256" key="2">
    <source>
        <dbReference type="ARBA" id="ARBA00022679"/>
    </source>
</evidence>
<dbReference type="AlphaFoldDB" id="A0AAP0X4F0"/>
<dbReference type="FunFam" id="3.40.50.2000:FF:000055">
    <property type="entry name" value="Glycosyltransferase"/>
    <property type="match status" value="2"/>
</dbReference>
<dbReference type="InterPro" id="IPR035595">
    <property type="entry name" value="UDP_glycos_trans_CS"/>
</dbReference>
<dbReference type="PANTHER" id="PTHR11926">
    <property type="entry name" value="GLUCOSYL/GLUCURONOSYL TRANSFERASES"/>
    <property type="match status" value="1"/>
</dbReference>
<dbReference type="PANTHER" id="PTHR11926:SF1547">
    <property type="entry name" value="GLYCOSYLTRANSFERASE"/>
    <property type="match status" value="1"/>
</dbReference>
<dbReference type="GO" id="GO:0080044">
    <property type="term" value="F:quercetin 7-O-glucosyltransferase activity"/>
    <property type="evidence" value="ECO:0007669"/>
    <property type="project" value="TreeGrafter"/>
</dbReference>
<gene>
    <name evidence="3" type="ORF">L1049_024237</name>
</gene>
<protein>
    <submittedName>
        <fullName evidence="3">Uncharacterized protein</fullName>
    </submittedName>
</protein>
<name>A0AAP0X4F0_LIQFO</name>
<dbReference type="Gene3D" id="3.40.50.2000">
    <property type="entry name" value="Glycogen Phosphorylase B"/>
    <property type="match status" value="5"/>
</dbReference>
<dbReference type="CDD" id="cd03784">
    <property type="entry name" value="GT1_Gtf-like"/>
    <property type="match status" value="2"/>
</dbReference>
<evidence type="ECO:0000313" key="3">
    <source>
        <dbReference type="EMBL" id="KAK9285053.1"/>
    </source>
</evidence>
<dbReference type="SUPFAM" id="SSF53756">
    <property type="entry name" value="UDP-Glycosyltransferase/glycogen phosphorylase"/>
    <property type="match status" value="3"/>
</dbReference>
<dbReference type="Proteomes" id="UP001415857">
    <property type="component" value="Unassembled WGS sequence"/>
</dbReference>
<accession>A0AAP0X4F0</accession>
<dbReference type="Pfam" id="PF00201">
    <property type="entry name" value="UDPGT"/>
    <property type="match status" value="2"/>
</dbReference>
<sequence>MATAKKPHAVCIPFPAQGHITPMLKLAKILHHRGFYITFVHTQFNYQRLLKSRGPDSLHGLPDFRFETIPDGLPPSNNLDATQDIVPLCVSTAKNCLVPFRQLLAKLNNASPSALDVPPVTCVVADGAMSFALEAAEEVGIPGVLFWVINACSFMCILQIPHLIERGFIPFKDASYLTNGYLDTIIDWIPGIKNIRLRDFPSQIRTTDPNDPIIGFALGELARAYKACAIILNTFDSLECDVLDSLSSMFNHVYTVGPLQLLLNQIPQDKTKPIGSNLWKEDPTCLEWLDSKEPNSVVYVNFGSLVVMSPQQLIEFAWGLANSMQTFLWIIRPDMVMGGSAILPPEFMTNIEKRGLIANWCPQEQVLNHPSVGGFLTHCGWNSIVESVCGGVPMICWPFFADHQTNCFYSCEYWEIGMEIDNDVKRDEVEKQVRELMEGEKGKEMKKRVMDSATARKPHAVCVPYPSQGHVTPMMQLAKLVHSRGFHVTFVNTEFNHRRLVRSFGPDSVKGLEDFRFETIPDGLPPSDRDATQDVPALCDSTRKNCLGPFRELLDKLNSSEDVPPVSCIISDGVMSFGIKAAEELGIPEVQLWTASACGFMGYLHFSELFKRGLLPFQLDENMIHHGTLNTPIDWIPGMPNIRLKDIPNYVGFTDPDNIMYDFMGSEAHNCLQAPAIIFNTFDTFEQEVLEAIRSKFPNIYTAGPLTLLQRHMPNGQSESLKSSLWKEDTKCLDWLHKREPNSVVYVNYGSVTVMTDQHLIEFAWGLANSKHPFLWIVRPDIVMGDSAILPQEFFEETKDRGLLASWCPQDQVLSHPSVGVFLTHGGWNSILESICGGVPVICWPFFAEQHTNCRYACTVWGIGMEVNHDVKRDEIENIVREMMEGEKGKQMKKSAREWKREAEEATDVGGSSYNNFERFIKEALHHNENFVTDGTLDTPIDWIPGMSNIRLKDIPTQIRTTDPNDFLLNFIAEEAQNCLKASAIIINTFETIEHEVLAAIKTMATRIYAIGPLSSLGRHMPNNKVKSFR</sequence>
<dbReference type="PROSITE" id="PS00375">
    <property type="entry name" value="UDPGT"/>
    <property type="match status" value="2"/>
</dbReference>
<comment type="caution">
    <text evidence="3">The sequence shown here is derived from an EMBL/GenBank/DDBJ whole genome shotgun (WGS) entry which is preliminary data.</text>
</comment>
<comment type="similarity">
    <text evidence="1">Belongs to the UDP-glycosyltransferase family.</text>
</comment>
<evidence type="ECO:0000313" key="4">
    <source>
        <dbReference type="Proteomes" id="UP001415857"/>
    </source>
</evidence>
<keyword evidence="2" id="KW-0808">Transferase</keyword>
<dbReference type="GO" id="GO:0080043">
    <property type="term" value="F:quercetin 3-O-glucosyltransferase activity"/>
    <property type="evidence" value="ECO:0007669"/>
    <property type="project" value="TreeGrafter"/>
</dbReference>
<evidence type="ECO:0000256" key="1">
    <source>
        <dbReference type="ARBA" id="ARBA00009995"/>
    </source>
</evidence>